<dbReference type="NCBIfam" id="TIGR01640">
    <property type="entry name" value="F_box_assoc_1"/>
    <property type="match status" value="1"/>
</dbReference>
<comment type="caution">
    <text evidence="2">The sequence shown here is derived from an EMBL/GenBank/DDBJ whole genome shotgun (WGS) entry which is preliminary data.</text>
</comment>
<gene>
    <name evidence="2" type="ORF">MERR_LOCUS28922</name>
</gene>
<dbReference type="AlphaFoldDB" id="A0A6D2JNI9"/>
<dbReference type="PANTHER" id="PTHR31672:SF13">
    <property type="entry name" value="F-BOX PROTEIN CPR30-LIKE"/>
    <property type="match status" value="1"/>
</dbReference>
<sequence>MSELPGDLVEEILCRVPATSLKRLRSTCKRWDRLFNDIKFTRKHFDIAPKQFMFILFNNNRFFSLSIKLQKLSPPRKVTDDLSLTDLHSTLDKMQIRRVFHCDGLLLCVTYEFNARLVVWNPCYGQTRWINGYDIYTTYALGSYQDKKSSKDTSYKILSHRVYGDNQEFKVHEIDSDSSWRTLDLVLDFELPYLHKGVSLKGKTYWIARDEKELGSFLISFDYTTEIFERLCLPRQLPSYRNLSLSIIREEKIAVLLQHFGADN</sequence>
<dbReference type="OrthoDB" id="1023386at2759"/>
<dbReference type="Gene3D" id="1.20.1280.50">
    <property type="match status" value="1"/>
</dbReference>
<dbReference type="PANTHER" id="PTHR31672">
    <property type="entry name" value="BNACNNG10540D PROTEIN"/>
    <property type="match status" value="1"/>
</dbReference>
<dbReference type="SMART" id="SM00256">
    <property type="entry name" value="FBOX"/>
    <property type="match status" value="1"/>
</dbReference>
<evidence type="ECO:0000259" key="1">
    <source>
        <dbReference type="PROSITE" id="PS50181"/>
    </source>
</evidence>
<evidence type="ECO:0000313" key="3">
    <source>
        <dbReference type="Proteomes" id="UP000467841"/>
    </source>
</evidence>
<keyword evidence="3" id="KW-1185">Reference proteome</keyword>
<proteinExistence type="predicted"/>
<evidence type="ECO:0000313" key="2">
    <source>
        <dbReference type="EMBL" id="CAA7041687.1"/>
    </source>
</evidence>
<accession>A0A6D2JNI9</accession>
<dbReference type="InterPro" id="IPR050796">
    <property type="entry name" value="SCF_F-box_component"/>
</dbReference>
<dbReference type="Proteomes" id="UP000467841">
    <property type="component" value="Unassembled WGS sequence"/>
</dbReference>
<dbReference type="PROSITE" id="PS50181">
    <property type="entry name" value="FBOX"/>
    <property type="match status" value="1"/>
</dbReference>
<dbReference type="InterPro" id="IPR006527">
    <property type="entry name" value="F-box-assoc_dom_typ1"/>
</dbReference>
<dbReference type="InterPro" id="IPR001810">
    <property type="entry name" value="F-box_dom"/>
</dbReference>
<dbReference type="SUPFAM" id="SSF81383">
    <property type="entry name" value="F-box domain"/>
    <property type="match status" value="1"/>
</dbReference>
<dbReference type="Pfam" id="PF07734">
    <property type="entry name" value="FBA_1"/>
    <property type="match status" value="1"/>
</dbReference>
<feature type="domain" description="F-box" evidence="1">
    <location>
        <begin position="1"/>
        <end position="44"/>
    </location>
</feature>
<protein>
    <recommendedName>
        <fullName evidence="1">F-box domain-containing protein</fullName>
    </recommendedName>
</protein>
<reference evidence="2" key="1">
    <citation type="submission" date="2020-01" db="EMBL/GenBank/DDBJ databases">
        <authorList>
            <person name="Mishra B."/>
        </authorList>
    </citation>
    <scope>NUCLEOTIDE SEQUENCE [LARGE SCALE GENOMIC DNA]</scope>
</reference>
<dbReference type="Pfam" id="PF00646">
    <property type="entry name" value="F-box"/>
    <property type="match status" value="1"/>
</dbReference>
<name>A0A6D2JNI9_9BRAS</name>
<dbReference type="CDD" id="cd22157">
    <property type="entry name" value="F-box_AtFBW1-like"/>
    <property type="match status" value="1"/>
</dbReference>
<organism evidence="2 3">
    <name type="scientific">Microthlaspi erraticum</name>
    <dbReference type="NCBI Taxonomy" id="1685480"/>
    <lineage>
        <taxon>Eukaryota</taxon>
        <taxon>Viridiplantae</taxon>
        <taxon>Streptophyta</taxon>
        <taxon>Embryophyta</taxon>
        <taxon>Tracheophyta</taxon>
        <taxon>Spermatophyta</taxon>
        <taxon>Magnoliopsida</taxon>
        <taxon>eudicotyledons</taxon>
        <taxon>Gunneridae</taxon>
        <taxon>Pentapetalae</taxon>
        <taxon>rosids</taxon>
        <taxon>malvids</taxon>
        <taxon>Brassicales</taxon>
        <taxon>Brassicaceae</taxon>
        <taxon>Coluteocarpeae</taxon>
        <taxon>Microthlaspi</taxon>
    </lineage>
</organism>
<dbReference type="EMBL" id="CACVBM020001251">
    <property type="protein sequence ID" value="CAA7041687.1"/>
    <property type="molecule type" value="Genomic_DNA"/>
</dbReference>
<dbReference type="InterPro" id="IPR017451">
    <property type="entry name" value="F-box-assoc_interact_dom"/>
</dbReference>
<dbReference type="InterPro" id="IPR036047">
    <property type="entry name" value="F-box-like_dom_sf"/>
</dbReference>